<proteinExistence type="predicted"/>
<keyword evidence="4" id="KW-1185">Reference proteome</keyword>
<reference evidence="4" key="1">
    <citation type="journal article" date="2019" name="Int. J. Syst. Evol. Microbiol.">
        <title>The Global Catalogue of Microorganisms (GCM) 10K type strain sequencing project: providing services to taxonomists for standard genome sequencing and annotation.</title>
        <authorList>
            <consortium name="The Broad Institute Genomics Platform"/>
            <consortium name="The Broad Institute Genome Sequencing Center for Infectious Disease"/>
            <person name="Wu L."/>
            <person name="Ma J."/>
        </authorList>
    </citation>
    <scope>NUCLEOTIDE SEQUENCE [LARGE SCALE GENOMIC DNA]</scope>
    <source>
        <strain evidence="4">CCUG 62215</strain>
    </source>
</reference>
<feature type="region of interest" description="Disordered" evidence="1">
    <location>
        <begin position="1"/>
        <end position="26"/>
    </location>
</feature>
<evidence type="ECO:0000313" key="4">
    <source>
        <dbReference type="Proteomes" id="UP001597013"/>
    </source>
</evidence>
<gene>
    <name evidence="3" type="ORF">ACFQ1Q_09495</name>
</gene>
<protein>
    <recommendedName>
        <fullName evidence="5">Riboflavin synthase subunit beta</fullName>
    </recommendedName>
</protein>
<feature type="compositionally biased region" description="Basic residues" evidence="1">
    <location>
        <begin position="1"/>
        <end position="12"/>
    </location>
</feature>
<dbReference type="EMBL" id="JBHTJL010000011">
    <property type="protein sequence ID" value="MFD1063478.1"/>
    <property type="molecule type" value="Genomic_DNA"/>
</dbReference>
<evidence type="ECO:0008006" key="5">
    <source>
        <dbReference type="Google" id="ProtNLM"/>
    </source>
</evidence>
<feature type="transmembrane region" description="Helical" evidence="2">
    <location>
        <begin position="45"/>
        <end position="66"/>
    </location>
</feature>
<keyword evidence="2" id="KW-1133">Transmembrane helix</keyword>
<feature type="compositionally biased region" description="Basic and acidic residues" evidence="1">
    <location>
        <begin position="15"/>
        <end position="26"/>
    </location>
</feature>
<dbReference type="RefSeq" id="WP_386130460.1">
    <property type="nucleotide sequence ID" value="NZ_JBHTJL010000011.1"/>
</dbReference>
<comment type="caution">
    <text evidence="3">The sequence shown here is derived from an EMBL/GenBank/DDBJ whole genome shotgun (WGS) entry which is preliminary data.</text>
</comment>
<evidence type="ECO:0000256" key="1">
    <source>
        <dbReference type="SAM" id="MobiDB-lite"/>
    </source>
</evidence>
<accession>A0ABW3N800</accession>
<evidence type="ECO:0000256" key="2">
    <source>
        <dbReference type="SAM" id="Phobius"/>
    </source>
</evidence>
<dbReference type="Proteomes" id="UP001597013">
    <property type="component" value="Unassembled WGS sequence"/>
</dbReference>
<sequence length="71" mass="8342">MFNQKPNRKFNYKTRFSESQRGESDKELKAKWAELRGNTKRKGNFLTSLPALIIFLVAVFVLIYILNGYIK</sequence>
<evidence type="ECO:0000313" key="3">
    <source>
        <dbReference type="EMBL" id="MFD1063478.1"/>
    </source>
</evidence>
<name>A0ABW3N800_9FLAO</name>
<keyword evidence="2" id="KW-0472">Membrane</keyword>
<keyword evidence="2" id="KW-0812">Transmembrane</keyword>
<organism evidence="3 4">
    <name type="scientific">Winogradskyella litorisediminis</name>
    <dbReference type="NCBI Taxonomy" id="1156618"/>
    <lineage>
        <taxon>Bacteria</taxon>
        <taxon>Pseudomonadati</taxon>
        <taxon>Bacteroidota</taxon>
        <taxon>Flavobacteriia</taxon>
        <taxon>Flavobacteriales</taxon>
        <taxon>Flavobacteriaceae</taxon>
        <taxon>Winogradskyella</taxon>
    </lineage>
</organism>